<comment type="caution">
    <text evidence="1">The sequence shown here is derived from an EMBL/GenBank/DDBJ whole genome shotgun (WGS) entry which is preliminary data.</text>
</comment>
<sequence>MQQAFAPDAVTFWGKCSKHFIRELACRNGKARLSVSLRR</sequence>
<dbReference type="Proteomes" id="UP000020529">
    <property type="component" value="Unassembled WGS sequence"/>
</dbReference>
<evidence type="ECO:0000313" key="1">
    <source>
        <dbReference type="EMBL" id="EXY76092.1"/>
    </source>
</evidence>
<evidence type="ECO:0000313" key="2">
    <source>
        <dbReference type="Proteomes" id="UP000020529"/>
    </source>
</evidence>
<protein>
    <submittedName>
        <fullName evidence="1">Uncharacterized protein</fullName>
    </submittedName>
</protein>
<gene>
    <name evidence="1" type="ORF">M124_0083</name>
</gene>
<reference evidence="1 2" key="1">
    <citation type="submission" date="2014-02" db="EMBL/GenBank/DDBJ databases">
        <authorList>
            <person name="Sears C."/>
            <person name="Carroll K."/>
            <person name="Sack B.R."/>
            <person name="Qadri F."/>
            <person name="Myers L.L."/>
            <person name="Chung G.-T."/>
            <person name="Escheverria P."/>
            <person name="Fraser C.M."/>
            <person name="Sadzewicz L."/>
            <person name="Shefchek K.A."/>
            <person name="Tallon L."/>
            <person name="Das S.P."/>
            <person name="Daugherty S."/>
            <person name="Mongodin E.F."/>
        </authorList>
    </citation>
    <scope>NUCLEOTIDE SEQUENCE [LARGE SCALE GENOMIC DNA]</scope>
    <source>
        <strain evidence="2">3988T(B)14</strain>
    </source>
</reference>
<accession>A0A015T0S5</accession>
<name>A0A015T0S5_BACFG</name>
<dbReference type="PATRIC" id="fig|1339315.3.peg.900"/>
<dbReference type="EMBL" id="JGCY01000219">
    <property type="protein sequence ID" value="EXY76092.1"/>
    <property type="molecule type" value="Genomic_DNA"/>
</dbReference>
<dbReference type="AlphaFoldDB" id="A0A015T0S5"/>
<proteinExistence type="predicted"/>
<organism evidence="1 2">
    <name type="scientific">Bacteroides fragilis str. 3988T(B)14</name>
    <dbReference type="NCBI Taxonomy" id="1339315"/>
    <lineage>
        <taxon>Bacteria</taxon>
        <taxon>Pseudomonadati</taxon>
        <taxon>Bacteroidota</taxon>
        <taxon>Bacteroidia</taxon>
        <taxon>Bacteroidales</taxon>
        <taxon>Bacteroidaceae</taxon>
        <taxon>Bacteroides</taxon>
    </lineage>
</organism>